<keyword evidence="1" id="KW-0812">Transmembrane</keyword>
<keyword evidence="1" id="KW-1133">Transmembrane helix</keyword>
<feature type="transmembrane region" description="Helical" evidence="1">
    <location>
        <begin position="49"/>
        <end position="68"/>
    </location>
</feature>
<keyword evidence="3" id="KW-1185">Reference proteome</keyword>
<protein>
    <submittedName>
        <fullName evidence="2">Uncharacterized protein</fullName>
    </submittedName>
</protein>
<evidence type="ECO:0000313" key="3">
    <source>
        <dbReference type="Proteomes" id="UP001321498"/>
    </source>
</evidence>
<feature type="transmembrane region" description="Helical" evidence="1">
    <location>
        <begin position="80"/>
        <end position="99"/>
    </location>
</feature>
<dbReference type="Proteomes" id="UP001321498">
    <property type="component" value="Chromosome"/>
</dbReference>
<dbReference type="EMBL" id="AP027731">
    <property type="protein sequence ID" value="BDZ45899.1"/>
    <property type="molecule type" value="Genomic_DNA"/>
</dbReference>
<proteinExistence type="predicted"/>
<dbReference type="InterPro" id="IPR046671">
    <property type="entry name" value="DUF6541"/>
</dbReference>
<evidence type="ECO:0000256" key="1">
    <source>
        <dbReference type="SAM" id="Phobius"/>
    </source>
</evidence>
<keyword evidence="1" id="KW-0472">Membrane</keyword>
<evidence type="ECO:0000313" key="2">
    <source>
        <dbReference type="EMBL" id="BDZ45899.1"/>
    </source>
</evidence>
<dbReference type="Pfam" id="PF20176">
    <property type="entry name" value="DUF6541"/>
    <property type="match status" value="1"/>
</dbReference>
<reference evidence="3" key="1">
    <citation type="journal article" date="2019" name="Int. J. Syst. Evol. Microbiol.">
        <title>The Global Catalogue of Microorganisms (GCM) 10K type strain sequencing project: providing services to taxonomists for standard genome sequencing and annotation.</title>
        <authorList>
            <consortium name="The Broad Institute Genomics Platform"/>
            <consortium name="The Broad Institute Genome Sequencing Center for Infectious Disease"/>
            <person name="Wu L."/>
            <person name="Ma J."/>
        </authorList>
    </citation>
    <scope>NUCLEOTIDE SEQUENCE [LARGE SCALE GENOMIC DNA]</scope>
    <source>
        <strain evidence="3">NBRC 108725</strain>
    </source>
</reference>
<organism evidence="2 3">
    <name type="scientific">Naasia aerilata</name>
    <dbReference type="NCBI Taxonomy" id="1162966"/>
    <lineage>
        <taxon>Bacteria</taxon>
        <taxon>Bacillati</taxon>
        <taxon>Actinomycetota</taxon>
        <taxon>Actinomycetes</taxon>
        <taxon>Micrococcales</taxon>
        <taxon>Microbacteriaceae</taxon>
        <taxon>Naasia</taxon>
    </lineage>
</organism>
<sequence length="253" mass="26446">MAVVTPEWRWAAVAWLLVAALYCLAAGSNSDFAKLATGIWYKDKYRLISLLPVILVPLAAAALARYAGAAATAGRARRTAGAAGLALLTAGILAAAWFGPSLTQTRAAIATVYEVPDGPKDGALLNRDELDLLERLPELTPKDAVVVGNPWNGSTLSWAVGDREPLFPHLTGDWGADRLTVANGLDQLAANPEVCAALGRLGAEYLFVAPGLLWNGDPQAGAFAAIDRTDPAAIGEEVAREGDAALYRITACG</sequence>
<gene>
    <name evidence="2" type="ORF">GCM10025866_18080</name>
</gene>
<name>A0ABM8GCD8_9MICO</name>
<accession>A0ABM8GCD8</accession>